<protein>
    <submittedName>
        <fullName evidence="1">Uncharacterized protein</fullName>
    </submittedName>
</protein>
<proteinExistence type="predicted"/>
<name>A0A7S2TA04_PROMC</name>
<dbReference type="AlphaFoldDB" id="A0A7S2TA04"/>
<dbReference type="EMBL" id="HBHN01000805">
    <property type="protein sequence ID" value="CAD9723251.1"/>
    <property type="molecule type" value="Transcribed_RNA"/>
</dbReference>
<evidence type="ECO:0000313" key="1">
    <source>
        <dbReference type="EMBL" id="CAD9723251.1"/>
    </source>
</evidence>
<sequence>MIIECRAQRYGNRLREKKDREDAKLLRVQQKHEKEIEELSSLIQYIDREMGTTTSPKRKLKPIHNASLQINLPHNMKIGYNPIKNITPVRSRKR</sequence>
<reference evidence="1" key="1">
    <citation type="submission" date="2021-01" db="EMBL/GenBank/DDBJ databases">
        <authorList>
            <person name="Corre E."/>
            <person name="Pelletier E."/>
            <person name="Niang G."/>
            <person name="Scheremetjew M."/>
            <person name="Finn R."/>
            <person name="Kale V."/>
            <person name="Holt S."/>
            <person name="Cochrane G."/>
            <person name="Meng A."/>
            <person name="Brown T."/>
            <person name="Cohen L."/>
        </authorList>
    </citation>
    <scope>NUCLEOTIDE SEQUENCE</scope>
    <source>
        <strain evidence="1">CCCM 845</strain>
    </source>
</reference>
<accession>A0A7S2TA04</accession>
<organism evidence="1">
    <name type="scientific">Prorocentrum micans</name>
    <name type="common">Red tide dinoflagellate</name>
    <dbReference type="NCBI Taxonomy" id="2945"/>
    <lineage>
        <taxon>Eukaryota</taxon>
        <taxon>Sar</taxon>
        <taxon>Alveolata</taxon>
        <taxon>Dinophyceae</taxon>
        <taxon>Prorocentrales</taxon>
        <taxon>Prorocentraceae</taxon>
        <taxon>Prorocentrum</taxon>
    </lineage>
</organism>
<gene>
    <name evidence="1" type="ORF">PMIC02512_LOCUS266</name>
</gene>